<proteinExistence type="predicted"/>
<comment type="caution">
    <text evidence="1">The sequence shown here is derived from an EMBL/GenBank/DDBJ whole genome shotgun (WGS) entry which is preliminary data.</text>
</comment>
<name>A0A9P6CT40_9AGAR</name>
<evidence type="ECO:0000313" key="1">
    <source>
        <dbReference type="EMBL" id="KAF9471188.1"/>
    </source>
</evidence>
<dbReference type="OrthoDB" id="5592585at2759"/>
<organism evidence="1 2">
    <name type="scientific">Pholiota conissans</name>
    <dbReference type="NCBI Taxonomy" id="109636"/>
    <lineage>
        <taxon>Eukaryota</taxon>
        <taxon>Fungi</taxon>
        <taxon>Dikarya</taxon>
        <taxon>Basidiomycota</taxon>
        <taxon>Agaricomycotina</taxon>
        <taxon>Agaricomycetes</taxon>
        <taxon>Agaricomycetidae</taxon>
        <taxon>Agaricales</taxon>
        <taxon>Agaricineae</taxon>
        <taxon>Strophariaceae</taxon>
        <taxon>Pholiota</taxon>
    </lineage>
</organism>
<keyword evidence="2" id="KW-1185">Reference proteome</keyword>
<reference evidence="1" key="1">
    <citation type="submission" date="2020-11" db="EMBL/GenBank/DDBJ databases">
        <authorList>
            <consortium name="DOE Joint Genome Institute"/>
            <person name="Ahrendt S."/>
            <person name="Riley R."/>
            <person name="Andreopoulos W."/>
            <person name="Labutti K."/>
            <person name="Pangilinan J."/>
            <person name="Ruiz-Duenas F.J."/>
            <person name="Barrasa J.M."/>
            <person name="Sanchez-Garcia M."/>
            <person name="Camarero S."/>
            <person name="Miyauchi S."/>
            <person name="Serrano A."/>
            <person name="Linde D."/>
            <person name="Babiker R."/>
            <person name="Drula E."/>
            <person name="Ayuso-Fernandez I."/>
            <person name="Pacheco R."/>
            <person name="Padilla G."/>
            <person name="Ferreira P."/>
            <person name="Barriuso J."/>
            <person name="Kellner H."/>
            <person name="Castanera R."/>
            <person name="Alfaro M."/>
            <person name="Ramirez L."/>
            <person name="Pisabarro A.G."/>
            <person name="Kuo A."/>
            <person name="Tritt A."/>
            <person name="Lipzen A."/>
            <person name="He G."/>
            <person name="Yan M."/>
            <person name="Ng V."/>
            <person name="Cullen D."/>
            <person name="Martin F."/>
            <person name="Rosso M.-N."/>
            <person name="Henrissat B."/>
            <person name="Hibbett D."/>
            <person name="Martinez A.T."/>
            <person name="Grigoriev I.V."/>
        </authorList>
    </citation>
    <scope>NUCLEOTIDE SEQUENCE</scope>
    <source>
        <strain evidence="1">CIRM-BRFM 674</strain>
    </source>
</reference>
<gene>
    <name evidence="1" type="ORF">BDN70DRAFT_888401</name>
</gene>
<dbReference type="AlphaFoldDB" id="A0A9P6CT40"/>
<accession>A0A9P6CT40</accession>
<dbReference type="Proteomes" id="UP000807469">
    <property type="component" value="Unassembled WGS sequence"/>
</dbReference>
<dbReference type="EMBL" id="MU155739">
    <property type="protein sequence ID" value="KAF9471188.1"/>
    <property type="molecule type" value="Genomic_DNA"/>
</dbReference>
<sequence length="54" mass="6636">IILFADESHIWLQRSAILSDWELLDQDVPVPYRDRRVSVRWFFFSHFPFKLTKL</sequence>
<protein>
    <submittedName>
        <fullName evidence="1">Uncharacterized protein</fullName>
    </submittedName>
</protein>
<evidence type="ECO:0000313" key="2">
    <source>
        <dbReference type="Proteomes" id="UP000807469"/>
    </source>
</evidence>
<feature type="non-terminal residue" evidence="1">
    <location>
        <position position="1"/>
    </location>
</feature>